<gene>
    <name evidence="2" type="ORF">scyTo_0024487</name>
</gene>
<comment type="caution">
    <text evidence="2">The sequence shown here is derived from an EMBL/GenBank/DDBJ whole genome shotgun (WGS) entry which is preliminary data.</text>
</comment>
<feature type="signal peptide" evidence="1">
    <location>
        <begin position="1"/>
        <end position="28"/>
    </location>
</feature>
<keyword evidence="1" id="KW-0732">Signal</keyword>
<dbReference type="Proteomes" id="UP000288216">
    <property type="component" value="Unassembled WGS sequence"/>
</dbReference>
<evidence type="ECO:0000256" key="1">
    <source>
        <dbReference type="SAM" id="SignalP"/>
    </source>
</evidence>
<reference evidence="2 3" key="1">
    <citation type="journal article" date="2018" name="Nat. Ecol. Evol.">
        <title>Shark genomes provide insights into elasmobranch evolution and the origin of vertebrates.</title>
        <authorList>
            <person name="Hara Y"/>
            <person name="Yamaguchi K"/>
            <person name="Onimaru K"/>
            <person name="Kadota M"/>
            <person name="Koyanagi M"/>
            <person name="Keeley SD"/>
            <person name="Tatsumi K"/>
            <person name="Tanaka K"/>
            <person name="Motone F"/>
            <person name="Kageyama Y"/>
            <person name="Nozu R"/>
            <person name="Adachi N"/>
            <person name="Nishimura O"/>
            <person name="Nakagawa R"/>
            <person name="Tanegashima C"/>
            <person name="Kiyatake I"/>
            <person name="Matsumoto R"/>
            <person name="Murakumo K"/>
            <person name="Nishida K"/>
            <person name="Terakita A"/>
            <person name="Kuratani S"/>
            <person name="Sato K"/>
            <person name="Hyodo S Kuraku.S."/>
        </authorList>
    </citation>
    <scope>NUCLEOTIDE SEQUENCE [LARGE SCALE GENOMIC DNA]</scope>
</reference>
<name>A0A401QE10_SCYTO</name>
<accession>A0A401QE10</accession>
<dbReference type="AlphaFoldDB" id="A0A401QE10"/>
<sequence>MASLNGVWPHPGLLQLIVLLQVICLCLTQGPIGEHVVGSPGPAGIPGSDGIDVSVDVFPEGVRQRATLSQVPGCNE</sequence>
<feature type="chain" id="PRO_5019334714" description="Collagen IV NC1 domain-containing protein" evidence="1">
    <location>
        <begin position="29"/>
        <end position="76"/>
    </location>
</feature>
<organism evidence="2 3">
    <name type="scientific">Scyliorhinus torazame</name>
    <name type="common">Cloudy catshark</name>
    <name type="synonym">Catulus torazame</name>
    <dbReference type="NCBI Taxonomy" id="75743"/>
    <lineage>
        <taxon>Eukaryota</taxon>
        <taxon>Metazoa</taxon>
        <taxon>Chordata</taxon>
        <taxon>Craniata</taxon>
        <taxon>Vertebrata</taxon>
        <taxon>Chondrichthyes</taxon>
        <taxon>Elasmobranchii</taxon>
        <taxon>Galeomorphii</taxon>
        <taxon>Galeoidea</taxon>
        <taxon>Carcharhiniformes</taxon>
        <taxon>Scyliorhinidae</taxon>
        <taxon>Scyliorhinus</taxon>
    </lineage>
</organism>
<keyword evidence="3" id="KW-1185">Reference proteome</keyword>
<dbReference type="EMBL" id="BFAA01048094">
    <property type="protein sequence ID" value="GCB83648.1"/>
    <property type="molecule type" value="Genomic_DNA"/>
</dbReference>
<evidence type="ECO:0000313" key="3">
    <source>
        <dbReference type="Proteomes" id="UP000288216"/>
    </source>
</evidence>
<evidence type="ECO:0000313" key="2">
    <source>
        <dbReference type="EMBL" id="GCB83648.1"/>
    </source>
</evidence>
<evidence type="ECO:0008006" key="4">
    <source>
        <dbReference type="Google" id="ProtNLM"/>
    </source>
</evidence>
<proteinExistence type="predicted"/>
<protein>
    <recommendedName>
        <fullName evidence="4">Collagen IV NC1 domain-containing protein</fullName>
    </recommendedName>
</protein>